<proteinExistence type="predicted"/>
<dbReference type="Proteomes" id="UP000317371">
    <property type="component" value="Unassembled WGS sequence"/>
</dbReference>
<evidence type="ECO:0000256" key="2">
    <source>
        <dbReference type="ARBA" id="ARBA00022741"/>
    </source>
</evidence>
<evidence type="ECO:0000259" key="5">
    <source>
        <dbReference type="PROSITE" id="PS50893"/>
    </source>
</evidence>
<feature type="region of interest" description="Disordered" evidence="4">
    <location>
        <begin position="230"/>
        <end position="255"/>
    </location>
</feature>
<dbReference type="RefSeq" id="WP_141611281.1">
    <property type="nucleotide sequence ID" value="NZ_VIGC02000023.1"/>
</dbReference>
<dbReference type="FunCoup" id="A0A540VCQ5">
    <property type="interactions" value="455"/>
</dbReference>
<dbReference type="Pfam" id="PF00005">
    <property type="entry name" value="ABC_tran"/>
    <property type="match status" value="1"/>
</dbReference>
<evidence type="ECO:0000256" key="4">
    <source>
        <dbReference type="SAM" id="MobiDB-lite"/>
    </source>
</evidence>
<dbReference type="InterPro" id="IPR027417">
    <property type="entry name" value="P-loop_NTPase"/>
</dbReference>
<dbReference type="CDD" id="cd03255">
    <property type="entry name" value="ABC_MJ0796_LolCDE_FtsE"/>
    <property type="match status" value="1"/>
</dbReference>
<dbReference type="SMART" id="SM00382">
    <property type="entry name" value="AAA"/>
    <property type="match status" value="1"/>
</dbReference>
<evidence type="ECO:0000313" key="7">
    <source>
        <dbReference type="Proteomes" id="UP000317371"/>
    </source>
</evidence>
<organism evidence="6 7">
    <name type="scientific">Litorilinea aerophila</name>
    <dbReference type="NCBI Taxonomy" id="1204385"/>
    <lineage>
        <taxon>Bacteria</taxon>
        <taxon>Bacillati</taxon>
        <taxon>Chloroflexota</taxon>
        <taxon>Caldilineae</taxon>
        <taxon>Caldilineales</taxon>
        <taxon>Caldilineaceae</taxon>
        <taxon>Litorilinea</taxon>
    </lineage>
</organism>
<dbReference type="InterPro" id="IPR017871">
    <property type="entry name" value="ABC_transporter-like_CS"/>
</dbReference>
<evidence type="ECO:0000313" key="6">
    <source>
        <dbReference type="EMBL" id="TQE94534.1"/>
    </source>
</evidence>
<comment type="caution">
    <text evidence="6">The sequence shown here is derived from an EMBL/GenBank/DDBJ whole genome shotgun (WGS) entry which is preliminary data.</text>
</comment>
<accession>A0A540VCQ5</accession>
<protein>
    <submittedName>
        <fullName evidence="6">ABC transporter ATP-binding protein</fullName>
    </submittedName>
</protein>
<feature type="domain" description="ABC transporter" evidence="5">
    <location>
        <begin position="2"/>
        <end position="240"/>
    </location>
</feature>
<keyword evidence="2" id="KW-0547">Nucleotide-binding</keyword>
<dbReference type="InParanoid" id="A0A540VCQ5"/>
<reference evidence="6 7" key="1">
    <citation type="submission" date="2019-06" db="EMBL/GenBank/DDBJ databases">
        <title>Genome sequence of Litorilinea aerophila BAA-2444.</title>
        <authorList>
            <person name="Maclea K.S."/>
            <person name="Maurais E.G."/>
            <person name="Iannazzi L.C."/>
        </authorList>
    </citation>
    <scope>NUCLEOTIDE SEQUENCE [LARGE SCALE GENOMIC DNA]</scope>
    <source>
        <strain evidence="6 7">ATCC BAA-2444</strain>
    </source>
</reference>
<keyword evidence="7" id="KW-1185">Reference proteome</keyword>
<gene>
    <name evidence="6" type="ORF">FKZ61_16445</name>
</gene>
<dbReference type="InterPro" id="IPR003593">
    <property type="entry name" value="AAA+_ATPase"/>
</dbReference>
<name>A0A540VCQ5_9CHLR</name>
<dbReference type="GO" id="GO:0005886">
    <property type="term" value="C:plasma membrane"/>
    <property type="evidence" value="ECO:0007669"/>
    <property type="project" value="TreeGrafter"/>
</dbReference>
<dbReference type="PROSITE" id="PS00211">
    <property type="entry name" value="ABC_TRANSPORTER_1"/>
    <property type="match status" value="1"/>
</dbReference>
<dbReference type="GO" id="GO:0016887">
    <property type="term" value="F:ATP hydrolysis activity"/>
    <property type="evidence" value="ECO:0007669"/>
    <property type="project" value="InterPro"/>
</dbReference>
<dbReference type="PANTHER" id="PTHR24220">
    <property type="entry name" value="IMPORT ATP-BINDING PROTEIN"/>
    <property type="match status" value="1"/>
</dbReference>
<dbReference type="GO" id="GO:0098796">
    <property type="term" value="C:membrane protein complex"/>
    <property type="evidence" value="ECO:0007669"/>
    <property type="project" value="UniProtKB-ARBA"/>
</dbReference>
<dbReference type="InterPro" id="IPR003439">
    <property type="entry name" value="ABC_transporter-like_ATP-bd"/>
</dbReference>
<keyword evidence="1" id="KW-0813">Transport</keyword>
<dbReference type="PANTHER" id="PTHR24220:SF86">
    <property type="entry name" value="ABC TRANSPORTER ABCH.1"/>
    <property type="match status" value="1"/>
</dbReference>
<dbReference type="FunFam" id="3.40.50.300:FF:000032">
    <property type="entry name" value="Export ABC transporter ATP-binding protein"/>
    <property type="match status" value="1"/>
</dbReference>
<dbReference type="SUPFAM" id="SSF52540">
    <property type="entry name" value="P-loop containing nucleoside triphosphate hydrolases"/>
    <property type="match status" value="1"/>
</dbReference>
<evidence type="ECO:0000256" key="3">
    <source>
        <dbReference type="ARBA" id="ARBA00022840"/>
    </source>
</evidence>
<dbReference type="EMBL" id="VIGC01000023">
    <property type="protein sequence ID" value="TQE94534.1"/>
    <property type="molecule type" value="Genomic_DNA"/>
</dbReference>
<dbReference type="InterPro" id="IPR017911">
    <property type="entry name" value="MacB-like_ATP-bd"/>
</dbReference>
<dbReference type="InterPro" id="IPR015854">
    <property type="entry name" value="ABC_transpr_LolD-like"/>
</dbReference>
<keyword evidence="3 6" id="KW-0067">ATP-binding</keyword>
<dbReference type="OrthoDB" id="9804270at2"/>
<evidence type="ECO:0000256" key="1">
    <source>
        <dbReference type="ARBA" id="ARBA00022448"/>
    </source>
</evidence>
<dbReference type="PROSITE" id="PS50893">
    <property type="entry name" value="ABC_TRANSPORTER_2"/>
    <property type="match status" value="1"/>
</dbReference>
<dbReference type="GO" id="GO:0022857">
    <property type="term" value="F:transmembrane transporter activity"/>
    <property type="evidence" value="ECO:0007669"/>
    <property type="project" value="TreeGrafter"/>
</dbReference>
<dbReference type="GO" id="GO:0005524">
    <property type="term" value="F:ATP binding"/>
    <property type="evidence" value="ECO:0007669"/>
    <property type="project" value="UniProtKB-KW"/>
</dbReference>
<dbReference type="Gene3D" id="3.40.50.300">
    <property type="entry name" value="P-loop containing nucleotide triphosphate hydrolases"/>
    <property type="match status" value="1"/>
</dbReference>
<dbReference type="AlphaFoldDB" id="A0A540VCQ5"/>
<sequence>MVEIQDITKTYVMGKTQVHALRGVSFRVEAGEYVAIMGASGSGKSTLMNLIGLLDRPTSGTYRIRGTEVSQLSKNRLADLRNREIGFVFQRFNLLARTPARRQVELPLFYAGVPPRQAREMAMRALERVGLADRADHRPDELSGGQQQRVAIARALVNNPSLVLADEPTGALDSQTGAEVMALFRELNENGITLIVVTHDINVANQARRIITLHDGQIVSDRPGPGLREMPTTAVPIQDGLQPLPLEQEGRHAGA</sequence>